<proteinExistence type="predicted"/>
<evidence type="ECO:0000313" key="1">
    <source>
        <dbReference type="EMBL" id="MFC3714317.1"/>
    </source>
</evidence>
<sequence>MISLSDAASLQGALNLCLEPALLDLLRRRIERLQRQYDGQLLDQTHILIVEPGDTEEDIQREVGFSPLESPYDRARYGAPDFHPFWDWLQLHGGWFELIQTVGNSGFAYVLFIKDVVGVPEDLLRLCREYAT</sequence>
<reference evidence="2" key="1">
    <citation type="journal article" date="2019" name="Int. J. Syst. Evol. Microbiol.">
        <title>The Global Catalogue of Microorganisms (GCM) 10K type strain sequencing project: providing services to taxonomists for standard genome sequencing and annotation.</title>
        <authorList>
            <consortium name="The Broad Institute Genomics Platform"/>
            <consortium name="The Broad Institute Genome Sequencing Center for Infectious Disease"/>
            <person name="Wu L."/>
            <person name="Ma J."/>
        </authorList>
    </citation>
    <scope>NUCLEOTIDE SEQUENCE [LARGE SCALE GENOMIC DNA]</scope>
    <source>
        <strain evidence="2">KCTC 42644</strain>
    </source>
</reference>
<keyword evidence="2" id="KW-1185">Reference proteome</keyword>
<organism evidence="1 2">
    <name type="scientific">Sphingoaurantiacus capsulatus</name>
    <dbReference type="NCBI Taxonomy" id="1771310"/>
    <lineage>
        <taxon>Bacteria</taxon>
        <taxon>Pseudomonadati</taxon>
        <taxon>Pseudomonadota</taxon>
        <taxon>Alphaproteobacteria</taxon>
        <taxon>Sphingomonadales</taxon>
        <taxon>Sphingosinicellaceae</taxon>
        <taxon>Sphingoaurantiacus</taxon>
    </lineage>
</organism>
<protein>
    <submittedName>
        <fullName evidence="1">Uncharacterized protein</fullName>
    </submittedName>
</protein>
<accession>A0ABV7XGA0</accession>
<name>A0ABV7XGA0_9SPHN</name>
<gene>
    <name evidence="1" type="ORF">ACFOMD_17240</name>
</gene>
<dbReference type="RefSeq" id="WP_380863699.1">
    <property type="nucleotide sequence ID" value="NZ_JBHRXV010000014.1"/>
</dbReference>
<dbReference type="EMBL" id="JBHRXV010000014">
    <property type="protein sequence ID" value="MFC3714317.1"/>
    <property type="molecule type" value="Genomic_DNA"/>
</dbReference>
<evidence type="ECO:0000313" key="2">
    <source>
        <dbReference type="Proteomes" id="UP001595615"/>
    </source>
</evidence>
<comment type="caution">
    <text evidence="1">The sequence shown here is derived from an EMBL/GenBank/DDBJ whole genome shotgun (WGS) entry which is preliminary data.</text>
</comment>
<dbReference type="Proteomes" id="UP001595615">
    <property type="component" value="Unassembled WGS sequence"/>
</dbReference>